<evidence type="ECO:0000313" key="1">
    <source>
        <dbReference type="EMBL" id="CAD6204746.1"/>
    </source>
</evidence>
<accession>A0A811MHC1</accession>
<reference evidence="1" key="1">
    <citation type="submission" date="2020-10" db="EMBL/GenBank/DDBJ databases">
        <authorList>
            <person name="Han B."/>
            <person name="Lu T."/>
            <person name="Zhao Q."/>
            <person name="Huang X."/>
            <person name="Zhao Y."/>
        </authorList>
    </citation>
    <scope>NUCLEOTIDE SEQUENCE</scope>
</reference>
<comment type="caution">
    <text evidence="1">The sequence shown here is derived from an EMBL/GenBank/DDBJ whole genome shotgun (WGS) entry which is preliminary data.</text>
</comment>
<name>A0A811MHC1_9POAL</name>
<organism evidence="1 2">
    <name type="scientific">Miscanthus lutarioriparius</name>
    <dbReference type="NCBI Taxonomy" id="422564"/>
    <lineage>
        <taxon>Eukaryota</taxon>
        <taxon>Viridiplantae</taxon>
        <taxon>Streptophyta</taxon>
        <taxon>Embryophyta</taxon>
        <taxon>Tracheophyta</taxon>
        <taxon>Spermatophyta</taxon>
        <taxon>Magnoliopsida</taxon>
        <taxon>Liliopsida</taxon>
        <taxon>Poales</taxon>
        <taxon>Poaceae</taxon>
        <taxon>PACMAD clade</taxon>
        <taxon>Panicoideae</taxon>
        <taxon>Andropogonodae</taxon>
        <taxon>Andropogoneae</taxon>
        <taxon>Saccharinae</taxon>
        <taxon>Miscanthus</taxon>
    </lineage>
</organism>
<protein>
    <submittedName>
        <fullName evidence="1">Uncharacterized protein</fullName>
    </submittedName>
</protein>
<keyword evidence="2" id="KW-1185">Reference proteome</keyword>
<proteinExistence type="predicted"/>
<evidence type="ECO:0000313" key="2">
    <source>
        <dbReference type="Proteomes" id="UP000604825"/>
    </source>
</evidence>
<dbReference type="AlphaFoldDB" id="A0A811MHC1"/>
<gene>
    <name evidence="1" type="ORF">NCGR_LOCUS2739</name>
</gene>
<dbReference type="EMBL" id="CAJGYO010000001">
    <property type="protein sequence ID" value="CAD6204746.1"/>
    <property type="molecule type" value="Genomic_DNA"/>
</dbReference>
<dbReference type="Proteomes" id="UP000604825">
    <property type="component" value="Unassembled WGS sequence"/>
</dbReference>
<sequence length="104" mass="10988">MCCPEHAAHCPASAAPMTTCRPATSARQRAWRYSQTAPTSPAPLLFGPIASLPPRVRLLGSHGPPPDLVLQWLVNNHGCCALASPSEICGLEGECSYSYTGDVL</sequence>